<keyword evidence="2" id="KW-0489">Methyltransferase</keyword>
<proteinExistence type="predicted"/>
<gene>
    <name evidence="2" type="ORF">HA332_09190</name>
</gene>
<organism evidence="2 3">
    <name type="scientific">Sulfurisphaera tokodaii</name>
    <dbReference type="NCBI Taxonomy" id="111955"/>
    <lineage>
        <taxon>Archaea</taxon>
        <taxon>Thermoproteota</taxon>
        <taxon>Thermoprotei</taxon>
        <taxon>Sulfolobales</taxon>
        <taxon>Sulfolobaceae</taxon>
        <taxon>Sulfurisphaera</taxon>
    </lineage>
</organism>
<dbReference type="GeneID" id="1458641"/>
<evidence type="ECO:0000313" key="2">
    <source>
        <dbReference type="EMBL" id="HII74530.1"/>
    </source>
</evidence>
<keyword evidence="2" id="KW-0808">Transferase</keyword>
<dbReference type="OMA" id="TYYKLPG"/>
<dbReference type="InterPro" id="IPR041698">
    <property type="entry name" value="Methyltransf_25"/>
</dbReference>
<dbReference type="Proteomes" id="UP000646844">
    <property type="component" value="Unassembled WGS sequence"/>
</dbReference>
<name>A0A832TI41_9CREN</name>
<dbReference type="GO" id="GO:0032259">
    <property type="term" value="P:methylation"/>
    <property type="evidence" value="ECO:0007669"/>
    <property type="project" value="UniProtKB-KW"/>
</dbReference>
<dbReference type="GO" id="GO:0008168">
    <property type="term" value="F:methyltransferase activity"/>
    <property type="evidence" value="ECO:0007669"/>
    <property type="project" value="UniProtKB-KW"/>
</dbReference>
<feature type="domain" description="Methyltransferase" evidence="1">
    <location>
        <begin position="50"/>
        <end position="153"/>
    </location>
</feature>
<dbReference type="AlphaFoldDB" id="A0A832TI41"/>
<dbReference type="EMBL" id="DUJO01000046">
    <property type="protein sequence ID" value="HII74530.1"/>
    <property type="molecule type" value="Genomic_DNA"/>
</dbReference>
<evidence type="ECO:0000259" key="1">
    <source>
        <dbReference type="Pfam" id="PF13649"/>
    </source>
</evidence>
<comment type="caution">
    <text evidence="2">The sequence shown here is derived from an EMBL/GenBank/DDBJ whole genome shotgun (WGS) entry which is preliminary data.</text>
</comment>
<protein>
    <submittedName>
        <fullName evidence="2">Methyltransferase domain-containing protein</fullName>
    </submittedName>
</protein>
<dbReference type="RefSeq" id="WP_010978674.1">
    <property type="nucleotide sequence ID" value="NZ_BAABQO010000012.1"/>
</dbReference>
<sequence>MTSDPEKDVSKIFELIEWPEDIDSEIGKKRFEAAINLFRDFTFSAKKYIILEVAGGTGIGGIALAKSLIDRNFEVSKLIITDLREKALEKAKEFSRKELGFEAETHVLDAREIHKLGVKADVVLMYGNSHPHFSTLDMIKFLSSASLSLKEDGILLIQGMNMLLDIINKGYKQVLPEKVTDNKVLISLHVSYDEIRGTFRRIYIDLISGNRAIVDLKFWDFAEILGLCKIFFREVSLKKIDSYRGIVICKYPRIVIKPEEIE</sequence>
<dbReference type="Gene3D" id="3.40.50.150">
    <property type="entry name" value="Vaccinia Virus protein VP39"/>
    <property type="match status" value="1"/>
</dbReference>
<dbReference type="InterPro" id="IPR029063">
    <property type="entry name" value="SAM-dependent_MTases_sf"/>
</dbReference>
<evidence type="ECO:0000313" key="3">
    <source>
        <dbReference type="Proteomes" id="UP000646844"/>
    </source>
</evidence>
<dbReference type="Pfam" id="PF13649">
    <property type="entry name" value="Methyltransf_25"/>
    <property type="match status" value="1"/>
</dbReference>
<reference evidence="2" key="1">
    <citation type="journal article" date="2020" name="bioRxiv">
        <title>A rank-normalized archaeal taxonomy based on genome phylogeny resolves widespread incomplete and uneven classifications.</title>
        <authorList>
            <person name="Rinke C."/>
            <person name="Chuvochina M."/>
            <person name="Mussig A.J."/>
            <person name="Chaumeil P.-A."/>
            <person name="Waite D.W."/>
            <person name="Whitman W.B."/>
            <person name="Parks D.H."/>
            <person name="Hugenholtz P."/>
        </authorList>
    </citation>
    <scope>NUCLEOTIDE SEQUENCE</scope>
    <source>
        <strain evidence="2">UBA8838</strain>
    </source>
</reference>
<dbReference type="SUPFAM" id="SSF53335">
    <property type="entry name" value="S-adenosyl-L-methionine-dependent methyltransferases"/>
    <property type="match status" value="1"/>
</dbReference>
<accession>A0A832TI41</accession>